<dbReference type="SUPFAM" id="SSF55666">
    <property type="entry name" value="Ribonuclease PH domain 2-like"/>
    <property type="match status" value="1"/>
</dbReference>
<evidence type="ECO:0000313" key="7">
    <source>
        <dbReference type="EMBL" id="TQD26448.1"/>
    </source>
</evidence>
<organism evidence="7 8">
    <name type="scientific">Methanolobus vulcani</name>
    <dbReference type="NCBI Taxonomy" id="38026"/>
    <lineage>
        <taxon>Archaea</taxon>
        <taxon>Methanobacteriati</taxon>
        <taxon>Methanobacteriota</taxon>
        <taxon>Stenosarchaea group</taxon>
        <taxon>Methanomicrobia</taxon>
        <taxon>Methanosarcinales</taxon>
        <taxon>Methanosarcinaceae</taxon>
        <taxon>Methanolobus</taxon>
    </lineage>
</organism>
<dbReference type="InterPro" id="IPR036345">
    <property type="entry name" value="ExoRNase_PH_dom2_sf"/>
</dbReference>
<dbReference type="HAMAP" id="MF_00622">
    <property type="entry name" value="Exosome_Rrp42"/>
    <property type="match status" value="1"/>
</dbReference>
<comment type="similarity">
    <text evidence="4">Belongs to the RNase PH family. Rrp42 subfamily.</text>
</comment>
<dbReference type="Pfam" id="PF01138">
    <property type="entry name" value="RNase_PH"/>
    <property type="match status" value="1"/>
</dbReference>
<dbReference type="InterPro" id="IPR015847">
    <property type="entry name" value="ExoRNase_PH_dom2"/>
</dbReference>
<evidence type="ECO:0000256" key="2">
    <source>
        <dbReference type="ARBA" id="ARBA00022490"/>
    </source>
</evidence>
<protein>
    <recommendedName>
        <fullName evidence="4">Exosome complex component Rrp42</fullName>
    </recommendedName>
</protein>
<evidence type="ECO:0000256" key="4">
    <source>
        <dbReference type="HAMAP-Rule" id="MF_00622"/>
    </source>
</evidence>
<dbReference type="GO" id="GO:0016075">
    <property type="term" value="P:rRNA catabolic process"/>
    <property type="evidence" value="ECO:0007669"/>
    <property type="project" value="TreeGrafter"/>
</dbReference>
<reference evidence="7 8" key="1">
    <citation type="submission" date="2019-06" db="EMBL/GenBank/DDBJ databases">
        <title>Draft genome sequence of Methanolobus vulcani B1d.</title>
        <authorList>
            <person name="Creighbaum A.J."/>
            <person name="Ticak T."/>
            <person name="Hariraju D."/>
            <person name="Arivett B.A."/>
            <person name="Ferguson D.J.Jr."/>
        </authorList>
    </citation>
    <scope>NUCLEOTIDE SEQUENCE [LARGE SCALE GENOMIC DNA]</scope>
    <source>
        <strain evidence="7 8">B1d</strain>
    </source>
</reference>
<dbReference type="InterPro" id="IPR050590">
    <property type="entry name" value="Exosome_comp_Rrp42_subfam"/>
</dbReference>
<dbReference type="InterPro" id="IPR001247">
    <property type="entry name" value="ExoRNase_PH_dom1"/>
</dbReference>
<comment type="caution">
    <text evidence="7">The sequence shown here is derived from an EMBL/GenBank/DDBJ whole genome shotgun (WGS) entry which is preliminary data.</text>
</comment>
<comment type="subcellular location">
    <subcellularLocation>
        <location evidence="1 4">Cytoplasm</location>
    </subcellularLocation>
</comment>
<evidence type="ECO:0000259" key="5">
    <source>
        <dbReference type="Pfam" id="PF01138"/>
    </source>
</evidence>
<keyword evidence="3 4" id="KW-0271">Exosome</keyword>
<dbReference type="CDD" id="cd11365">
    <property type="entry name" value="RNase_PH_archRRP42"/>
    <property type="match status" value="1"/>
</dbReference>
<feature type="domain" description="Exoribonuclease phosphorolytic" evidence="5">
    <location>
        <begin position="26"/>
        <end position="161"/>
    </location>
</feature>
<keyword evidence="2 4" id="KW-0963">Cytoplasm</keyword>
<dbReference type="InterPro" id="IPR027408">
    <property type="entry name" value="PNPase/RNase_PH_dom_sf"/>
</dbReference>
<feature type="domain" description="Exoribonuclease phosphorolytic" evidence="6">
    <location>
        <begin position="177"/>
        <end position="242"/>
    </location>
</feature>
<dbReference type="SUPFAM" id="SSF54211">
    <property type="entry name" value="Ribosomal protein S5 domain 2-like"/>
    <property type="match status" value="1"/>
</dbReference>
<proteinExistence type="inferred from homology"/>
<dbReference type="Pfam" id="PF03725">
    <property type="entry name" value="RNase_PH_C"/>
    <property type="match status" value="1"/>
</dbReference>
<gene>
    <name evidence="4" type="primary">rrp42</name>
    <name evidence="7" type="ORF">FKV42_05735</name>
</gene>
<dbReference type="Gene3D" id="3.30.230.70">
    <property type="entry name" value="GHMP Kinase, N-terminal domain"/>
    <property type="match status" value="1"/>
</dbReference>
<keyword evidence="8" id="KW-1185">Reference proteome</keyword>
<dbReference type="GO" id="GO:0000177">
    <property type="term" value="C:cytoplasmic exosome (RNase complex)"/>
    <property type="evidence" value="ECO:0007669"/>
    <property type="project" value="TreeGrafter"/>
</dbReference>
<evidence type="ECO:0000259" key="6">
    <source>
        <dbReference type="Pfam" id="PF03725"/>
    </source>
</evidence>
<comment type="subunit">
    <text evidence="4">Component of the archaeal exosome complex. Forms a hexameric ring-like arrangement composed of 3 Rrp41-Rrp42 heterodimers. The hexameric ring associates with a trimer of Rrp4 and/or Csl4 subunits.</text>
</comment>
<dbReference type="InterPro" id="IPR020869">
    <property type="entry name" value="Rrp42_archaea"/>
</dbReference>
<dbReference type="GO" id="GO:0035925">
    <property type="term" value="F:mRNA 3'-UTR AU-rich region binding"/>
    <property type="evidence" value="ECO:0007669"/>
    <property type="project" value="TreeGrafter"/>
</dbReference>
<dbReference type="Proteomes" id="UP000319335">
    <property type="component" value="Unassembled WGS sequence"/>
</dbReference>
<dbReference type="EMBL" id="VIAQ01000012">
    <property type="protein sequence ID" value="TQD26448.1"/>
    <property type="molecule type" value="Genomic_DNA"/>
</dbReference>
<dbReference type="NCBIfam" id="NF003282">
    <property type="entry name" value="PRK04282.1-1"/>
    <property type="match status" value="1"/>
</dbReference>
<evidence type="ECO:0000256" key="3">
    <source>
        <dbReference type="ARBA" id="ARBA00022835"/>
    </source>
</evidence>
<dbReference type="PANTHER" id="PTHR11097">
    <property type="entry name" value="EXOSOME COMPLEX EXONUCLEASE RIBOSOMAL RNA PROCESSING PROTEIN"/>
    <property type="match status" value="1"/>
</dbReference>
<accession>A0A7Z8KS06</accession>
<name>A0A7Z8KS06_9EURY</name>
<dbReference type="FunFam" id="3.30.230.70:FF:000017">
    <property type="entry name" value="Exosome complex component Rrp42"/>
    <property type="match status" value="1"/>
</dbReference>
<dbReference type="AlphaFoldDB" id="A0A7Z8KS06"/>
<evidence type="ECO:0000313" key="8">
    <source>
        <dbReference type="Proteomes" id="UP000319335"/>
    </source>
</evidence>
<comment type="function">
    <text evidence="4">Non-catalytic component of the exosome, which is a complex involved in RNA degradation. Contributes to the structuring of the Rrp41 active site.</text>
</comment>
<dbReference type="InterPro" id="IPR020568">
    <property type="entry name" value="Ribosomal_Su5_D2-typ_SF"/>
</dbReference>
<evidence type="ECO:0000256" key="1">
    <source>
        <dbReference type="ARBA" id="ARBA00004496"/>
    </source>
</evidence>
<sequence>MSVLKKDYIYNLMLKGQRADGRAFDEMRDIEIRTNVIEKAEGSAWIKMGGTEILVGVKLQVGTPFPDSADQGVIITSMELNPIASPDFEAGPPRENAIEMARVTDRGIRESGAIDLNKLCITEGEEVWMVFIDIHVLNNEGNIQDVSSLGAIAALLTAVVPGEREGRGEDMPMPIRDMPIAVTLVDIGGEMMVDPDLDEETVCDTRITIVSNQDGSISGMQKSGDGALTEEKLLKAVSLACQKASELREAHLLNI</sequence>
<dbReference type="PANTHER" id="PTHR11097:SF8">
    <property type="entry name" value="EXOSOME COMPLEX COMPONENT RRP42"/>
    <property type="match status" value="1"/>
</dbReference>